<evidence type="ECO:0008006" key="3">
    <source>
        <dbReference type="Google" id="ProtNLM"/>
    </source>
</evidence>
<dbReference type="InterPro" id="IPR032675">
    <property type="entry name" value="LRR_dom_sf"/>
</dbReference>
<reference evidence="2" key="2">
    <citation type="submission" date="2015-01" db="EMBL/GenBank/DDBJ databases">
        <title>Evolutionary Origins and Diversification of the Mycorrhizal Mutualists.</title>
        <authorList>
            <consortium name="DOE Joint Genome Institute"/>
            <consortium name="Mycorrhizal Genomics Consortium"/>
            <person name="Kohler A."/>
            <person name="Kuo A."/>
            <person name="Nagy L.G."/>
            <person name="Floudas D."/>
            <person name="Copeland A."/>
            <person name="Barry K.W."/>
            <person name="Cichocki N."/>
            <person name="Veneault-Fourrey C."/>
            <person name="LaButti K."/>
            <person name="Lindquist E.A."/>
            <person name="Lipzen A."/>
            <person name="Lundell T."/>
            <person name="Morin E."/>
            <person name="Murat C."/>
            <person name="Riley R."/>
            <person name="Ohm R."/>
            <person name="Sun H."/>
            <person name="Tunlid A."/>
            <person name="Henrissat B."/>
            <person name="Grigoriev I.V."/>
            <person name="Hibbett D.S."/>
            <person name="Martin F."/>
        </authorList>
    </citation>
    <scope>NUCLEOTIDE SEQUENCE [LARGE SCALE GENOMIC DNA]</scope>
    <source>
        <strain evidence="2">LaAM-08-1</strain>
    </source>
</reference>
<sequence>MARSAPALWSSVSLCIDPSTKGSAIQAELLDQWLRLAQTLPLSITITFNQKDVDKWNSNHDTIPEDGANSRTRLPTGVISVAASYSHQWESLDVFLPSAWAKTLNSTIRRIPNLRSLGLQFVPYNYGSYSSFSNTFLDAPKLRTVTLDFESMDVGLPYRQLEKLIIRPFKTTPCLAVLEKCSNLTFCRINERINANGDAAYSHWQPAQPTSVQLPKLVSLEIISFQPSGFLAYLVAPALEDIVICLKEVSEVEVFSAFLNRSNTVLKRLSIISYMPREKNLLMMLNTLSHLSHLELTLIGAGRDLAHMPALSRKFFDYLRSPNTTSGTFPLPSLKSFKYLINFGLRDHLRDGENDGFDIGTLEKTLLARWNASNGVSQLQTFCMSISSRYIASKVVVDMKRSPVVKDLIKEGMDLVFESPRY</sequence>
<dbReference type="OrthoDB" id="2269034at2759"/>
<proteinExistence type="predicted"/>
<dbReference type="Gene3D" id="3.80.10.10">
    <property type="entry name" value="Ribonuclease Inhibitor"/>
    <property type="match status" value="1"/>
</dbReference>
<evidence type="ECO:0000313" key="2">
    <source>
        <dbReference type="Proteomes" id="UP000054477"/>
    </source>
</evidence>
<name>A0A0C9WN82_9AGAR</name>
<organism evidence="1 2">
    <name type="scientific">Laccaria amethystina LaAM-08-1</name>
    <dbReference type="NCBI Taxonomy" id="1095629"/>
    <lineage>
        <taxon>Eukaryota</taxon>
        <taxon>Fungi</taxon>
        <taxon>Dikarya</taxon>
        <taxon>Basidiomycota</taxon>
        <taxon>Agaricomycotina</taxon>
        <taxon>Agaricomycetes</taxon>
        <taxon>Agaricomycetidae</taxon>
        <taxon>Agaricales</taxon>
        <taxon>Agaricineae</taxon>
        <taxon>Hydnangiaceae</taxon>
        <taxon>Laccaria</taxon>
    </lineage>
</organism>
<dbReference type="HOGENOM" id="CLU_621231_0_0_1"/>
<dbReference type="AlphaFoldDB" id="A0A0C9WN82"/>
<dbReference type="Proteomes" id="UP000054477">
    <property type="component" value="Unassembled WGS sequence"/>
</dbReference>
<accession>A0A0C9WN82</accession>
<reference evidence="1 2" key="1">
    <citation type="submission" date="2014-04" db="EMBL/GenBank/DDBJ databases">
        <authorList>
            <consortium name="DOE Joint Genome Institute"/>
            <person name="Kuo A."/>
            <person name="Kohler A."/>
            <person name="Nagy L.G."/>
            <person name="Floudas D."/>
            <person name="Copeland A."/>
            <person name="Barry K.W."/>
            <person name="Cichocki N."/>
            <person name="Veneault-Fourrey C."/>
            <person name="LaButti K."/>
            <person name="Lindquist E.A."/>
            <person name="Lipzen A."/>
            <person name="Lundell T."/>
            <person name="Morin E."/>
            <person name="Murat C."/>
            <person name="Sun H."/>
            <person name="Tunlid A."/>
            <person name="Henrissat B."/>
            <person name="Grigoriev I.V."/>
            <person name="Hibbett D.S."/>
            <person name="Martin F."/>
            <person name="Nordberg H.P."/>
            <person name="Cantor M.N."/>
            <person name="Hua S.X."/>
        </authorList>
    </citation>
    <scope>NUCLEOTIDE SEQUENCE [LARGE SCALE GENOMIC DNA]</scope>
    <source>
        <strain evidence="1 2">LaAM-08-1</strain>
    </source>
</reference>
<dbReference type="EMBL" id="KN838659">
    <property type="protein sequence ID" value="KIJ98869.1"/>
    <property type="molecule type" value="Genomic_DNA"/>
</dbReference>
<evidence type="ECO:0000313" key="1">
    <source>
        <dbReference type="EMBL" id="KIJ98869.1"/>
    </source>
</evidence>
<keyword evidence="2" id="KW-1185">Reference proteome</keyword>
<protein>
    <recommendedName>
        <fullName evidence="3">F-box domain-containing protein</fullName>
    </recommendedName>
</protein>
<gene>
    <name evidence="1" type="ORF">K443DRAFT_103246</name>
</gene>